<dbReference type="InterPro" id="IPR023352">
    <property type="entry name" value="MAPEG-like_dom_sf"/>
</dbReference>
<dbReference type="Proteomes" id="UP001054945">
    <property type="component" value="Unassembled WGS sequence"/>
</dbReference>
<evidence type="ECO:0000313" key="1">
    <source>
        <dbReference type="EMBL" id="GIY23753.1"/>
    </source>
</evidence>
<gene>
    <name evidence="1" type="ORF">CEXT_665791</name>
</gene>
<name>A0AAV4RNC6_CAEEX</name>
<dbReference type="AlphaFoldDB" id="A0AAV4RNC6"/>
<comment type="caution">
    <text evidence="1">The sequence shown here is derived from an EMBL/GenBank/DDBJ whole genome shotgun (WGS) entry which is preliminary data.</text>
</comment>
<sequence>LVYDFRLRTGSQCLLARRRFGIKYPTMYSDTNIQFNCMQRVHAN</sequence>
<keyword evidence="2" id="KW-1185">Reference proteome</keyword>
<evidence type="ECO:0000313" key="2">
    <source>
        <dbReference type="Proteomes" id="UP001054945"/>
    </source>
</evidence>
<organism evidence="1 2">
    <name type="scientific">Caerostris extrusa</name>
    <name type="common">Bark spider</name>
    <name type="synonym">Caerostris bankana</name>
    <dbReference type="NCBI Taxonomy" id="172846"/>
    <lineage>
        <taxon>Eukaryota</taxon>
        <taxon>Metazoa</taxon>
        <taxon>Ecdysozoa</taxon>
        <taxon>Arthropoda</taxon>
        <taxon>Chelicerata</taxon>
        <taxon>Arachnida</taxon>
        <taxon>Araneae</taxon>
        <taxon>Araneomorphae</taxon>
        <taxon>Entelegynae</taxon>
        <taxon>Araneoidea</taxon>
        <taxon>Araneidae</taxon>
        <taxon>Caerostris</taxon>
    </lineage>
</organism>
<dbReference type="Gene3D" id="1.20.120.550">
    <property type="entry name" value="Membrane associated eicosanoid/glutathione metabolism-like domain"/>
    <property type="match status" value="1"/>
</dbReference>
<reference evidence="1 2" key="1">
    <citation type="submission" date="2021-06" db="EMBL/GenBank/DDBJ databases">
        <title>Caerostris extrusa draft genome.</title>
        <authorList>
            <person name="Kono N."/>
            <person name="Arakawa K."/>
        </authorList>
    </citation>
    <scope>NUCLEOTIDE SEQUENCE [LARGE SCALE GENOMIC DNA]</scope>
</reference>
<feature type="non-terminal residue" evidence="1">
    <location>
        <position position="1"/>
    </location>
</feature>
<accession>A0AAV4RNC6</accession>
<proteinExistence type="predicted"/>
<dbReference type="SUPFAM" id="SSF161084">
    <property type="entry name" value="MAPEG domain-like"/>
    <property type="match status" value="1"/>
</dbReference>
<dbReference type="EMBL" id="BPLR01008308">
    <property type="protein sequence ID" value="GIY23753.1"/>
    <property type="molecule type" value="Genomic_DNA"/>
</dbReference>
<protein>
    <submittedName>
        <fullName evidence="1">Uncharacterized protein</fullName>
    </submittedName>
</protein>